<keyword evidence="5 7" id="KW-0067">ATP-binding</keyword>
<dbReference type="Proteomes" id="UP000664122">
    <property type="component" value="Unassembled WGS sequence"/>
</dbReference>
<proteinExistence type="inferred from homology"/>
<keyword evidence="3" id="KW-0813">Transport</keyword>
<dbReference type="Gene3D" id="2.40.50.140">
    <property type="entry name" value="Nucleic acid-binding proteins"/>
    <property type="match status" value="1"/>
</dbReference>
<dbReference type="Gene3D" id="2.40.50.100">
    <property type="match status" value="1"/>
</dbReference>
<feature type="domain" description="ABC transporter" evidence="6">
    <location>
        <begin position="4"/>
        <end position="234"/>
    </location>
</feature>
<evidence type="ECO:0000256" key="1">
    <source>
        <dbReference type="ARBA" id="ARBA00004417"/>
    </source>
</evidence>
<protein>
    <submittedName>
        <fullName evidence="7">Sn-glycerol-3-phosphate ABC transporter ATP-binding protein UgpC</fullName>
    </submittedName>
</protein>
<dbReference type="InterPro" id="IPR008995">
    <property type="entry name" value="Mo/tungstate-bd_C_term_dom"/>
</dbReference>
<evidence type="ECO:0000256" key="4">
    <source>
        <dbReference type="ARBA" id="ARBA00022741"/>
    </source>
</evidence>
<dbReference type="GO" id="GO:0055052">
    <property type="term" value="C:ATP-binding cassette (ABC) transporter complex, substrate-binding subunit-containing"/>
    <property type="evidence" value="ECO:0007669"/>
    <property type="project" value="TreeGrafter"/>
</dbReference>
<accession>A0A939G263</accession>
<evidence type="ECO:0000259" key="6">
    <source>
        <dbReference type="PROSITE" id="PS50893"/>
    </source>
</evidence>
<dbReference type="GO" id="GO:0005524">
    <property type="term" value="F:ATP binding"/>
    <property type="evidence" value="ECO:0007669"/>
    <property type="project" value="UniProtKB-KW"/>
</dbReference>
<comment type="caution">
    <text evidence="7">The sequence shown here is derived from an EMBL/GenBank/DDBJ whole genome shotgun (WGS) entry which is preliminary data.</text>
</comment>
<dbReference type="FunFam" id="3.40.50.300:FF:000042">
    <property type="entry name" value="Maltose/maltodextrin ABC transporter, ATP-binding protein"/>
    <property type="match status" value="1"/>
</dbReference>
<dbReference type="Gene3D" id="3.40.50.300">
    <property type="entry name" value="P-loop containing nucleotide triphosphate hydrolases"/>
    <property type="match status" value="1"/>
</dbReference>
<dbReference type="AlphaFoldDB" id="A0A939G263"/>
<evidence type="ECO:0000313" key="8">
    <source>
        <dbReference type="Proteomes" id="UP000664122"/>
    </source>
</evidence>
<dbReference type="SUPFAM" id="SSF50331">
    <property type="entry name" value="MOP-like"/>
    <property type="match status" value="1"/>
</dbReference>
<dbReference type="GO" id="GO:0140359">
    <property type="term" value="F:ABC-type transporter activity"/>
    <property type="evidence" value="ECO:0007669"/>
    <property type="project" value="InterPro"/>
</dbReference>
<dbReference type="InterPro" id="IPR040582">
    <property type="entry name" value="OB_MalK-like"/>
</dbReference>
<dbReference type="PROSITE" id="PS50893">
    <property type="entry name" value="ABC_TRANSPORTER_2"/>
    <property type="match status" value="1"/>
</dbReference>
<dbReference type="NCBIfam" id="NF008653">
    <property type="entry name" value="PRK11650.1"/>
    <property type="match status" value="1"/>
</dbReference>
<dbReference type="Pfam" id="PF00005">
    <property type="entry name" value="ABC_tran"/>
    <property type="match status" value="1"/>
</dbReference>
<dbReference type="EMBL" id="JAFMPP010000013">
    <property type="protein sequence ID" value="MBO0663827.1"/>
    <property type="molecule type" value="Genomic_DNA"/>
</dbReference>
<dbReference type="PANTHER" id="PTHR43875:SF1">
    <property type="entry name" value="OSMOPROTECTIVE COMPOUNDS UPTAKE ATP-BINDING PROTEIN GGTA"/>
    <property type="match status" value="1"/>
</dbReference>
<dbReference type="GO" id="GO:0008643">
    <property type="term" value="P:carbohydrate transport"/>
    <property type="evidence" value="ECO:0007669"/>
    <property type="project" value="InterPro"/>
</dbReference>
<dbReference type="InterPro" id="IPR012340">
    <property type="entry name" value="NA-bd_OB-fold"/>
</dbReference>
<evidence type="ECO:0000256" key="5">
    <source>
        <dbReference type="ARBA" id="ARBA00022840"/>
    </source>
</evidence>
<dbReference type="PROSITE" id="PS00211">
    <property type="entry name" value="ABC_TRANSPORTER_1"/>
    <property type="match status" value="1"/>
</dbReference>
<dbReference type="InterPro" id="IPR015855">
    <property type="entry name" value="ABC_transpr_MalK-like"/>
</dbReference>
<comment type="similarity">
    <text evidence="2">Belongs to the ABC transporter superfamily.</text>
</comment>
<organism evidence="7 8">
    <name type="scientific">Jiella flava</name>
    <dbReference type="NCBI Taxonomy" id="2816857"/>
    <lineage>
        <taxon>Bacteria</taxon>
        <taxon>Pseudomonadati</taxon>
        <taxon>Pseudomonadota</taxon>
        <taxon>Alphaproteobacteria</taxon>
        <taxon>Hyphomicrobiales</taxon>
        <taxon>Aurantimonadaceae</taxon>
        <taxon>Jiella</taxon>
    </lineage>
</organism>
<dbReference type="SUPFAM" id="SSF52540">
    <property type="entry name" value="P-loop containing nucleoside triphosphate hydrolases"/>
    <property type="match status" value="1"/>
</dbReference>
<evidence type="ECO:0000256" key="2">
    <source>
        <dbReference type="ARBA" id="ARBA00005417"/>
    </source>
</evidence>
<evidence type="ECO:0000256" key="3">
    <source>
        <dbReference type="ARBA" id="ARBA00022448"/>
    </source>
</evidence>
<dbReference type="SMART" id="SM00382">
    <property type="entry name" value="AAA"/>
    <property type="match status" value="1"/>
</dbReference>
<comment type="subcellular location">
    <subcellularLocation>
        <location evidence="1">Cell inner membrane</location>
        <topology evidence="1">Peripheral membrane protein</topology>
    </subcellularLocation>
</comment>
<evidence type="ECO:0000313" key="7">
    <source>
        <dbReference type="EMBL" id="MBO0663827.1"/>
    </source>
</evidence>
<dbReference type="InterPro" id="IPR003439">
    <property type="entry name" value="ABC_transporter-like_ATP-bd"/>
</dbReference>
<dbReference type="InterPro" id="IPR047641">
    <property type="entry name" value="ABC_transpr_MalK/UgpC-like"/>
</dbReference>
<dbReference type="InterPro" id="IPR003593">
    <property type="entry name" value="AAA+_ATPase"/>
</dbReference>
<dbReference type="Pfam" id="PF17912">
    <property type="entry name" value="OB_MalK"/>
    <property type="match status" value="1"/>
</dbReference>
<dbReference type="PANTHER" id="PTHR43875">
    <property type="entry name" value="MALTODEXTRIN IMPORT ATP-BINDING PROTEIN MSMX"/>
    <property type="match status" value="1"/>
</dbReference>
<reference evidence="7" key="1">
    <citation type="submission" date="2021-03" db="EMBL/GenBank/DDBJ databases">
        <title>Whole genome sequence of Jiella sp. CQZ9-1.</title>
        <authorList>
            <person name="Tuo L."/>
        </authorList>
    </citation>
    <scope>NUCLEOTIDE SEQUENCE</scope>
    <source>
        <strain evidence="7">CQZ9-1</strain>
    </source>
</reference>
<keyword evidence="4" id="KW-0547">Nucleotide-binding</keyword>
<gene>
    <name evidence="7" type="primary">ugpC</name>
    <name evidence="7" type="ORF">J1C48_14700</name>
</gene>
<dbReference type="RefSeq" id="WP_207258748.1">
    <property type="nucleotide sequence ID" value="NZ_JAFMPP010000013.1"/>
</dbReference>
<dbReference type="CDD" id="cd03301">
    <property type="entry name" value="ABC_MalK_N"/>
    <property type="match status" value="1"/>
</dbReference>
<sequence>MAEIDIRHVRKSFQNLEILKAVDLSIRTGEFIVLVGPSGCGKSTLLRMIAGLEEVTAGDIVIDGKRINDLAPRDRNLAMVFQSYALYPHMTVAGNMSYSLRLRKFAQDRIAAAIGEASRVLGLTALMERRPRALSGGQRQRVAMGRAIVREPQAFLWDEPLSNLDARLREQMRAEIKKLHRRLGTTSIYVTHDQIEAMTLADRIVAMDAGTIQQIGTPADLYDRPANLFVAGFIGSPAMNFLHARMASETPTRSALILADGPRMTVPETLGLQAGQAVIVGIRPEHIVVGDAAPRQTGVAGKTGTGAGEAIVDLVEPTGMGAIVHFRLDTVVHKAYHLGRADWKAGDHITVHFPTERLHFFGATDGRRLN</sequence>
<dbReference type="InterPro" id="IPR027417">
    <property type="entry name" value="P-loop_NTPase"/>
</dbReference>
<name>A0A939G263_9HYPH</name>
<dbReference type="InterPro" id="IPR017871">
    <property type="entry name" value="ABC_transporter-like_CS"/>
</dbReference>
<keyword evidence="8" id="KW-1185">Reference proteome</keyword>
<dbReference type="GO" id="GO:0016887">
    <property type="term" value="F:ATP hydrolysis activity"/>
    <property type="evidence" value="ECO:0007669"/>
    <property type="project" value="InterPro"/>
</dbReference>